<gene>
    <name evidence="1" type="ORF">MANES_01G011042v8</name>
</gene>
<keyword evidence="2" id="KW-1185">Reference proteome</keyword>
<organism evidence="1 2">
    <name type="scientific">Manihot esculenta</name>
    <name type="common">Cassava</name>
    <name type="synonym">Jatropha manihot</name>
    <dbReference type="NCBI Taxonomy" id="3983"/>
    <lineage>
        <taxon>Eukaryota</taxon>
        <taxon>Viridiplantae</taxon>
        <taxon>Streptophyta</taxon>
        <taxon>Embryophyta</taxon>
        <taxon>Tracheophyta</taxon>
        <taxon>Spermatophyta</taxon>
        <taxon>Magnoliopsida</taxon>
        <taxon>eudicotyledons</taxon>
        <taxon>Gunneridae</taxon>
        <taxon>Pentapetalae</taxon>
        <taxon>rosids</taxon>
        <taxon>fabids</taxon>
        <taxon>Malpighiales</taxon>
        <taxon>Euphorbiaceae</taxon>
        <taxon>Crotonoideae</taxon>
        <taxon>Manihoteae</taxon>
        <taxon>Manihot</taxon>
    </lineage>
</organism>
<evidence type="ECO:0000313" key="1">
    <source>
        <dbReference type="EMBL" id="KAG8661548.1"/>
    </source>
</evidence>
<proteinExistence type="predicted"/>
<dbReference type="Proteomes" id="UP000091857">
    <property type="component" value="Chromosome 1"/>
</dbReference>
<accession>A0ACB7ICD4</accession>
<evidence type="ECO:0000313" key="2">
    <source>
        <dbReference type="Proteomes" id="UP000091857"/>
    </source>
</evidence>
<name>A0ACB7ICD4_MANES</name>
<dbReference type="EMBL" id="CM004387">
    <property type="protein sequence ID" value="KAG8661548.1"/>
    <property type="molecule type" value="Genomic_DNA"/>
</dbReference>
<comment type="caution">
    <text evidence="1">The sequence shown here is derived from an EMBL/GenBank/DDBJ whole genome shotgun (WGS) entry which is preliminary data.</text>
</comment>
<protein>
    <submittedName>
        <fullName evidence="1">Uncharacterized protein</fullName>
    </submittedName>
</protein>
<sequence>MEFTADLQGFRPSFPFLDINPTVESMNQFTDSFTSNLDPIQTFNTYMPFSTDYSFTHQALAAAEFPGNLEGKFPSIFRQNKQNIVFPVSHGQQYKGEFLESRKRKAMDVSESSSLNSSSLQVSQIGKGKTSSRRGRRDKAKKEEKKLKEVVHVRARRGEATDSHSLAERTMGMAIMLDEIINYVRSLQNQIEFLSMKLTAASAFYDFNAEADDIEIMQKAKAQEAKEMVRMTRDGYGGLSDDHHQTWSL</sequence>
<reference evidence="2" key="1">
    <citation type="journal article" date="2016" name="Nat. Biotechnol.">
        <title>Sequencing wild and cultivated cassava and related species reveals extensive interspecific hybridization and genetic diversity.</title>
        <authorList>
            <person name="Bredeson J.V."/>
            <person name="Lyons J.B."/>
            <person name="Prochnik S.E."/>
            <person name="Wu G.A."/>
            <person name="Ha C.M."/>
            <person name="Edsinger-Gonzales E."/>
            <person name="Grimwood J."/>
            <person name="Schmutz J."/>
            <person name="Rabbi I.Y."/>
            <person name="Egesi C."/>
            <person name="Nauluvula P."/>
            <person name="Lebot V."/>
            <person name="Ndunguru J."/>
            <person name="Mkamilo G."/>
            <person name="Bart R.S."/>
            <person name="Setter T.L."/>
            <person name="Gleadow R.M."/>
            <person name="Kulakow P."/>
            <person name="Ferguson M.E."/>
            <person name="Rounsley S."/>
            <person name="Rokhsar D.S."/>
        </authorList>
    </citation>
    <scope>NUCLEOTIDE SEQUENCE [LARGE SCALE GENOMIC DNA]</scope>
    <source>
        <strain evidence="2">cv. AM560-2</strain>
    </source>
</reference>